<dbReference type="OrthoDB" id="9803907at2"/>
<keyword evidence="2" id="KW-0067">ATP-binding</keyword>
<dbReference type="Gene3D" id="3.30.1490.20">
    <property type="entry name" value="ATP-grasp fold, A domain"/>
    <property type="match status" value="1"/>
</dbReference>
<name>A0A098G2D8_9GAMM</name>
<dbReference type="GO" id="GO:0046872">
    <property type="term" value="F:metal ion binding"/>
    <property type="evidence" value="ECO:0007669"/>
    <property type="project" value="InterPro"/>
</dbReference>
<dbReference type="PANTHER" id="PTHR21621:SF0">
    <property type="entry name" value="BETA-CITRYLGLUTAMATE SYNTHASE B-RELATED"/>
    <property type="match status" value="1"/>
</dbReference>
<dbReference type="PANTHER" id="PTHR21621">
    <property type="entry name" value="RIBOSOMAL PROTEIN S6 MODIFICATION PROTEIN"/>
    <property type="match status" value="1"/>
</dbReference>
<keyword evidence="3" id="KW-0812">Transmembrane</keyword>
<dbReference type="InterPro" id="IPR013815">
    <property type="entry name" value="ATP_grasp_subdomain_1"/>
</dbReference>
<sequence>MDRNIKLLYHCAQAMHLPCTYLPKIDALKIELGPKPYYFLLSISPLNYGASIYIAKNKYLLNKLLHRSGFPVPKACAFDKKTWQEKSLSELITPLRFPLVAKPMMDTARGKDVLCNIKNMDSLSDYLNFIFKTHKFVQIEEFHSNLKEYRILVLNNRVIGVILRTSAYVIGDGRHTIEELIKIKNKERIRLSRELTISPLKYDLEYKNCLEEQGLTLQSIIPDGTKIKLCHTVNTGRGGNILSQGKKIHPLNAKRVCEAARAIGLNYVGFDLLCEDINVPFRSDQWIIIEANFWADATLHEIPNQGVKANVVNKIMWQLIYRHPFSYLYHLCIRSRISVYIKSLTLLLLFCLVVFELFK</sequence>
<evidence type="ECO:0000313" key="5">
    <source>
        <dbReference type="EMBL" id="CEG56643.1"/>
    </source>
</evidence>
<dbReference type="RefSeq" id="WP_084602120.1">
    <property type="nucleotide sequence ID" value="NZ_LN614827.1"/>
</dbReference>
<dbReference type="GO" id="GO:0005524">
    <property type="term" value="F:ATP binding"/>
    <property type="evidence" value="ECO:0007669"/>
    <property type="project" value="UniProtKB-UniRule"/>
</dbReference>
<keyword evidence="1" id="KW-0464">Manganese</keyword>
<dbReference type="PROSITE" id="PS50975">
    <property type="entry name" value="ATP_GRASP"/>
    <property type="match status" value="1"/>
</dbReference>
<keyword evidence="3" id="KW-0472">Membrane</keyword>
<dbReference type="Proteomes" id="UP000032430">
    <property type="component" value="Chromosome I"/>
</dbReference>
<keyword evidence="6" id="KW-1185">Reference proteome</keyword>
<evidence type="ECO:0000256" key="2">
    <source>
        <dbReference type="PROSITE-ProRule" id="PRU00409"/>
    </source>
</evidence>
<dbReference type="GO" id="GO:0018169">
    <property type="term" value="F:ribosomal S6-glutamic acid ligase activity"/>
    <property type="evidence" value="ECO:0007669"/>
    <property type="project" value="TreeGrafter"/>
</dbReference>
<dbReference type="GO" id="GO:0005737">
    <property type="term" value="C:cytoplasm"/>
    <property type="evidence" value="ECO:0007669"/>
    <property type="project" value="TreeGrafter"/>
</dbReference>
<feature type="domain" description="ATP-grasp" evidence="4">
    <location>
        <begin position="62"/>
        <end position="320"/>
    </location>
</feature>
<keyword evidence="2" id="KW-0547">Nucleotide-binding</keyword>
<dbReference type="InterPro" id="IPR013651">
    <property type="entry name" value="ATP-grasp_RimK-type"/>
</dbReference>
<dbReference type="Pfam" id="PF08443">
    <property type="entry name" value="RimK"/>
    <property type="match status" value="1"/>
</dbReference>
<dbReference type="HOGENOM" id="CLU_065785_0_0_6"/>
<dbReference type="KEGG" id="lfa:LFA_1214"/>
<accession>A0A098G2D8</accession>
<evidence type="ECO:0000259" key="4">
    <source>
        <dbReference type="PROSITE" id="PS50975"/>
    </source>
</evidence>
<dbReference type="STRING" id="1212491.LFA_1214"/>
<feature type="transmembrane region" description="Helical" evidence="3">
    <location>
        <begin position="339"/>
        <end position="358"/>
    </location>
</feature>
<gene>
    <name evidence="5" type="ORF">LFA_1214</name>
</gene>
<protein>
    <submittedName>
        <fullName evidence="5">Putative UDP-N-acetylmuramyl tripeptide synthase</fullName>
    </submittedName>
</protein>
<dbReference type="SUPFAM" id="SSF56059">
    <property type="entry name" value="Glutathione synthetase ATP-binding domain-like"/>
    <property type="match status" value="1"/>
</dbReference>
<evidence type="ECO:0000256" key="1">
    <source>
        <dbReference type="ARBA" id="ARBA00023211"/>
    </source>
</evidence>
<evidence type="ECO:0000313" key="6">
    <source>
        <dbReference type="Proteomes" id="UP000032430"/>
    </source>
</evidence>
<organism evidence="5 6">
    <name type="scientific">Legionella fallonii LLAP-10</name>
    <dbReference type="NCBI Taxonomy" id="1212491"/>
    <lineage>
        <taxon>Bacteria</taxon>
        <taxon>Pseudomonadati</taxon>
        <taxon>Pseudomonadota</taxon>
        <taxon>Gammaproteobacteria</taxon>
        <taxon>Legionellales</taxon>
        <taxon>Legionellaceae</taxon>
        <taxon>Legionella</taxon>
    </lineage>
</organism>
<dbReference type="InterPro" id="IPR011761">
    <property type="entry name" value="ATP-grasp"/>
</dbReference>
<reference evidence="6" key="1">
    <citation type="submission" date="2014-09" db="EMBL/GenBank/DDBJ databases">
        <authorList>
            <person name="Gomez-Valero L."/>
        </authorList>
    </citation>
    <scope>NUCLEOTIDE SEQUENCE [LARGE SCALE GENOMIC DNA]</scope>
    <source>
        <strain evidence="6">ATCC700992</strain>
    </source>
</reference>
<dbReference type="EMBL" id="LN614827">
    <property type="protein sequence ID" value="CEG56643.1"/>
    <property type="molecule type" value="Genomic_DNA"/>
</dbReference>
<keyword evidence="3" id="KW-1133">Transmembrane helix</keyword>
<dbReference type="AlphaFoldDB" id="A0A098G2D8"/>
<dbReference type="GO" id="GO:0009432">
    <property type="term" value="P:SOS response"/>
    <property type="evidence" value="ECO:0007669"/>
    <property type="project" value="TreeGrafter"/>
</dbReference>
<proteinExistence type="predicted"/>
<evidence type="ECO:0000256" key="3">
    <source>
        <dbReference type="SAM" id="Phobius"/>
    </source>
</evidence>
<dbReference type="Gene3D" id="3.30.470.20">
    <property type="entry name" value="ATP-grasp fold, B domain"/>
    <property type="match status" value="2"/>
</dbReference>